<dbReference type="Pfam" id="PF07722">
    <property type="entry name" value="Peptidase_C26"/>
    <property type="match status" value="1"/>
</dbReference>
<dbReference type="KEGG" id="pais:PFX98_20670"/>
<dbReference type="EMBL" id="CP116346">
    <property type="protein sequence ID" value="WIT11286.1"/>
    <property type="molecule type" value="Genomic_DNA"/>
</dbReference>
<keyword evidence="6" id="KW-0378">Hydrolase</keyword>
<dbReference type="SUPFAM" id="SSF52317">
    <property type="entry name" value="Class I glutamine amidotransferase-like"/>
    <property type="match status" value="1"/>
</dbReference>
<dbReference type="FunFam" id="3.40.50.880:FF:000030">
    <property type="entry name" value="Gamma-glutamyl-gamma-aminobutyrate hydrolase PuuD"/>
    <property type="match status" value="1"/>
</dbReference>
<dbReference type="PANTHER" id="PTHR43235:SF1">
    <property type="entry name" value="GLUTAMINE AMIDOTRANSFERASE PB2B2.05-RELATED"/>
    <property type="match status" value="1"/>
</dbReference>
<dbReference type="InterPro" id="IPR044668">
    <property type="entry name" value="PuuD-like"/>
</dbReference>
<comment type="catalytic activity">
    <reaction evidence="2">
        <text>4-(gamma-L-glutamylamino)butanoate + H2O = 4-aminobutanoate + L-glutamate</text>
        <dbReference type="Rhea" id="RHEA:19737"/>
        <dbReference type="ChEBI" id="CHEBI:15377"/>
        <dbReference type="ChEBI" id="CHEBI:29985"/>
        <dbReference type="ChEBI" id="CHEBI:58800"/>
        <dbReference type="ChEBI" id="CHEBI:59888"/>
        <dbReference type="EC" id="3.5.1.94"/>
    </reaction>
</comment>
<evidence type="ECO:0000313" key="6">
    <source>
        <dbReference type="EMBL" id="WIT11286.1"/>
    </source>
</evidence>
<evidence type="ECO:0000256" key="1">
    <source>
        <dbReference type="ARBA" id="ARBA00011083"/>
    </source>
</evidence>
<dbReference type="GO" id="GO:0005829">
    <property type="term" value="C:cytosol"/>
    <property type="evidence" value="ECO:0007669"/>
    <property type="project" value="TreeGrafter"/>
</dbReference>
<dbReference type="PANTHER" id="PTHR43235">
    <property type="entry name" value="GLUTAMINE AMIDOTRANSFERASE PB2B2.05-RELATED"/>
    <property type="match status" value="1"/>
</dbReference>
<dbReference type="Proteomes" id="UP001177769">
    <property type="component" value="Chromosome"/>
</dbReference>
<dbReference type="InterPro" id="IPR011697">
    <property type="entry name" value="Peptidase_C26"/>
</dbReference>
<dbReference type="GO" id="GO:0033969">
    <property type="term" value="F:gamma-glutamyl-gamma-aminobutyrate hydrolase activity"/>
    <property type="evidence" value="ECO:0007669"/>
    <property type="project" value="UniProtKB-EC"/>
</dbReference>
<dbReference type="EC" id="3.5.1.94" evidence="5"/>
<comment type="similarity">
    <text evidence="1">Belongs to the peptidase C26 family.</text>
</comment>
<name>A0AA95SPU2_9BURK</name>
<dbReference type="CDD" id="cd01745">
    <property type="entry name" value="GATase1_2"/>
    <property type="match status" value="1"/>
</dbReference>
<evidence type="ECO:0000256" key="5">
    <source>
        <dbReference type="ARBA" id="ARBA00066788"/>
    </source>
</evidence>
<dbReference type="Gene3D" id="3.40.50.880">
    <property type="match status" value="1"/>
</dbReference>
<reference evidence="6" key="1">
    <citation type="submission" date="2023-01" db="EMBL/GenBank/DDBJ databases">
        <title>Whole genome sequence of Paucibacter sp. S2-9 isolated from pond sediment.</title>
        <authorList>
            <person name="Jung J.Y."/>
        </authorList>
    </citation>
    <scope>NUCLEOTIDE SEQUENCE</scope>
    <source>
        <strain evidence="6">S2-9</strain>
    </source>
</reference>
<proteinExistence type="inferred from homology"/>
<sequence length="274" mass="29794">MSTGPSKSLPQRKPVVLVPACNRQVGDHPFHIAGKKYIDAVRLAGCLPLVVPASSPAEIDELLALADGVLLTGSPSNVHPSHFDEAVHNPELPLDPDRDAWTLPLIPKALRLGMPLFAICRGFQEANVALGGSLHQAVQEQPGLRDHRAPPGLPPEIAYAEQHEVQVLPGGRLEALLGHRSISVNSLHGQGVNELAPGLRIEAVAPDGLVEAFSVAAAHGFSMCLQWHPEWQAERNPVSMKLFEAFGQACRSYAQTRRDQLREPRHDYIRDPET</sequence>
<comment type="function">
    <text evidence="3">Involved in the breakdown of putrescine via hydrolysis of the gamma-glutamyl linkage of gamma-glutamyl-gamma-aminobutyrate.</text>
</comment>
<gene>
    <name evidence="6" type="ORF">PFX98_20670</name>
</gene>
<dbReference type="AlphaFoldDB" id="A0AA95SPU2"/>
<dbReference type="RefSeq" id="WP_285232367.1">
    <property type="nucleotide sequence ID" value="NZ_CP116346.1"/>
</dbReference>
<dbReference type="PROSITE" id="PS51273">
    <property type="entry name" value="GATASE_TYPE_1"/>
    <property type="match status" value="1"/>
</dbReference>
<comment type="pathway">
    <text evidence="4">Amine and polyamine degradation; putrescine degradation; 4-aminobutanoate from putrescine: step 4/4.</text>
</comment>
<keyword evidence="7" id="KW-1185">Reference proteome</keyword>
<protein>
    <recommendedName>
        <fullName evidence="5">gamma-glutamyl-gamma-aminobutyrate hydrolase</fullName>
        <ecNumber evidence="5">3.5.1.94</ecNumber>
    </recommendedName>
</protein>
<organism evidence="6 7">
    <name type="scientific">Paucibacter sediminis</name>
    <dbReference type="NCBI Taxonomy" id="3019553"/>
    <lineage>
        <taxon>Bacteria</taxon>
        <taxon>Pseudomonadati</taxon>
        <taxon>Pseudomonadota</taxon>
        <taxon>Betaproteobacteria</taxon>
        <taxon>Burkholderiales</taxon>
        <taxon>Sphaerotilaceae</taxon>
        <taxon>Roseateles</taxon>
    </lineage>
</organism>
<accession>A0AA95SPU2</accession>
<evidence type="ECO:0000256" key="3">
    <source>
        <dbReference type="ARBA" id="ARBA00055068"/>
    </source>
</evidence>
<evidence type="ECO:0000256" key="4">
    <source>
        <dbReference type="ARBA" id="ARBA00060634"/>
    </source>
</evidence>
<dbReference type="GO" id="GO:0006598">
    <property type="term" value="P:polyamine catabolic process"/>
    <property type="evidence" value="ECO:0007669"/>
    <property type="project" value="TreeGrafter"/>
</dbReference>
<evidence type="ECO:0000313" key="7">
    <source>
        <dbReference type="Proteomes" id="UP001177769"/>
    </source>
</evidence>
<evidence type="ECO:0000256" key="2">
    <source>
        <dbReference type="ARBA" id="ARBA00052718"/>
    </source>
</evidence>
<dbReference type="InterPro" id="IPR029062">
    <property type="entry name" value="Class_I_gatase-like"/>
</dbReference>